<dbReference type="AlphaFoldDB" id="X1USP7"/>
<feature type="non-terminal residue" evidence="1">
    <location>
        <position position="1"/>
    </location>
</feature>
<proteinExistence type="predicted"/>
<sequence length="240" mass="26968">VKFKGDGSQNMTPSGLLKLYAQTGVLVVDSGGKYSPGQTLSPIEELENGMSNDINHYIALLRHSLEELDEITGVNRAISGSNMHQDTGKSVAEMQVNSAETALDYLYKADKYIFNEVCRSTGILHIQSVKYGNTEKYKHIIGKASTQFLLKDNGILEHDFGFYVEERPSPEEWQRFYVTVDTAIQSGQIDIADSAKITDIKNLKEAKLYLQYAVNKFRKYQEQSKQNDIQGNAQVQQQSN</sequence>
<feature type="non-terminal residue" evidence="1">
    <location>
        <position position="240"/>
    </location>
</feature>
<name>X1USP7_9ZZZZ</name>
<comment type="caution">
    <text evidence="1">The sequence shown here is derived from an EMBL/GenBank/DDBJ whole genome shotgun (WGS) entry which is preliminary data.</text>
</comment>
<protein>
    <submittedName>
        <fullName evidence="1">Uncharacterized protein</fullName>
    </submittedName>
</protein>
<evidence type="ECO:0000313" key="1">
    <source>
        <dbReference type="EMBL" id="GAJ02926.1"/>
    </source>
</evidence>
<reference evidence="1" key="1">
    <citation type="journal article" date="2014" name="Front. Microbiol.">
        <title>High frequency of phylogenetically diverse reductive dehalogenase-homologous genes in deep subseafloor sedimentary metagenomes.</title>
        <authorList>
            <person name="Kawai M."/>
            <person name="Futagami T."/>
            <person name="Toyoda A."/>
            <person name="Takaki Y."/>
            <person name="Nishi S."/>
            <person name="Hori S."/>
            <person name="Arai W."/>
            <person name="Tsubouchi T."/>
            <person name="Morono Y."/>
            <person name="Uchiyama I."/>
            <person name="Ito T."/>
            <person name="Fujiyama A."/>
            <person name="Inagaki F."/>
            <person name="Takami H."/>
        </authorList>
    </citation>
    <scope>NUCLEOTIDE SEQUENCE</scope>
    <source>
        <strain evidence="1">Expedition CK06-06</strain>
    </source>
</reference>
<dbReference type="EMBL" id="BARW01032669">
    <property type="protein sequence ID" value="GAJ02926.1"/>
    <property type="molecule type" value="Genomic_DNA"/>
</dbReference>
<gene>
    <name evidence="1" type="ORF">S12H4_51656</name>
</gene>
<accession>X1USP7</accession>
<organism evidence="1">
    <name type="scientific">marine sediment metagenome</name>
    <dbReference type="NCBI Taxonomy" id="412755"/>
    <lineage>
        <taxon>unclassified sequences</taxon>
        <taxon>metagenomes</taxon>
        <taxon>ecological metagenomes</taxon>
    </lineage>
</organism>